<gene>
    <name evidence="9 13" type="primary">dnaJ</name>
    <name evidence="13" type="ORF">ENP94_07090</name>
    <name evidence="14" type="ORF">ENS16_02740</name>
</gene>
<dbReference type="NCBIfam" id="TIGR02349">
    <property type="entry name" value="DnaJ_bact"/>
    <property type="match status" value="1"/>
</dbReference>
<keyword evidence="3 9" id="KW-0479">Metal-binding</keyword>
<dbReference type="HAMAP" id="MF_01152">
    <property type="entry name" value="DnaJ"/>
    <property type="match status" value="1"/>
</dbReference>
<dbReference type="FunFam" id="2.60.260.20:FF:000005">
    <property type="entry name" value="Chaperone protein dnaJ 1, mitochondrial"/>
    <property type="match status" value="1"/>
</dbReference>
<comment type="function">
    <text evidence="9">Participates actively in the response to hyperosmotic and heat shock by preventing the aggregation of stress-denatured proteins and by disaggregating proteins, also in an autonomous, DnaK-independent fashion. Unfolded proteins bind initially to DnaJ; upon interaction with the DnaJ-bound protein, DnaK hydrolyzes its bound ATP, resulting in the formation of a stable complex. GrpE releases ADP from DnaK; ATP binding to DnaK triggers the release of the substrate protein, thus completing the reaction cycle. Several rounds of ATP-dependent interactions between DnaJ, DnaK and GrpE are required for fully efficient folding. Also involved, together with DnaK and GrpE, in the DNA replication of plasmids through activation of initiation proteins.</text>
</comment>
<feature type="binding site" evidence="9">
    <location>
        <position position="164"/>
    </location>
    <ligand>
        <name>Zn(2+)</name>
        <dbReference type="ChEBI" id="CHEBI:29105"/>
        <label>1</label>
    </ligand>
</feature>
<name>A0A7C1NCF0_UNCW3</name>
<reference evidence="13" key="1">
    <citation type="journal article" date="2020" name="mSystems">
        <title>Genome- and Community-Level Interaction Insights into Carbon Utilization and Element Cycling Functions of Hydrothermarchaeota in Hydrothermal Sediment.</title>
        <authorList>
            <person name="Zhou Z."/>
            <person name="Liu Y."/>
            <person name="Xu W."/>
            <person name="Pan J."/>
            <person name="Luo Z.H."/>
            <person name="Li M."/>
        </authorList>
    </citation>
    <scope>NUCLEOTIDE SEQUENCE [LARGE SCALE GENOMIC DNA]</scope>
    <source>
        <strain evidence="13">SpSt-265</strain>
        <strain evidence="14">SpSt-465</strain>
    </source>
</reference>
<feature type="repeat" description="CXXCXGXG motif" evidence="9">
    <location>
        <begin position="204"/>
        <end position="211"/>
    </location>
</feature>
<evidence type="ECO:0000313" key="14">
    <source>
        <dbReference type="EMBL" id="HFJ53591.1"/>
    </source>
</evidence>
<dbReference type="Pfam" id="PF01556">
    <property type="entry name" value="DnaJ_C"/>
    <property type="match status" value="1"/>
</dbReference>
<feature type="binding site" evidence="9">
    <location>
        <position position="204"/>
    </location>
    <ligand>
        <name>Zn(2+)</name>
        <dbReference type="ChEBI" id="CHEBI:29105"/>
        <label>2</label>
    </ligand>
</feature>
<dbReference type="EMBL" id="DSTU01000004">
    <property type="protein sequence ID" value="HFJ53591.1"/>
    <property type="molecule type" value="Genomic_DNA"/>
</dbReference>
<evidence type="ECO:0000256" key="10">
    <source>
        <dbReference type="PROSITE-ProRule" id="PRU00546"/>
    </source>
</evidence>
<dbReference type="GO" id="GO:0006260">
    <property type="term" value="P:DNA replication"/>
    <property type="evidence" value="ECO:0007669"/>
    <property type="project" value="UniProtKB-KW"/>
</dbReference>
<accession>A0A7C1NCF0</accession>
<protein>
    <recommendedName>
        <fullName evidence="9">Chaperone protein DnaJ</fullName>
    </recommendedName>
</protein>
<feature type="binding site" evidence="9">
    <location>
        <position position="207"/>
    </location>
    <ligand>
        <name>Zn(2+)</name>
        <dbReference type="ChEBI" id="CHEBI:29105"/>
        <label>2</label>
    </ligand>
</feature>
<feature type="binding site" evidence="9">
    <location>
        <position position="178"/>
    </location>
    <ligand>
        <name>Zn(2+)</name>
        <dbReference type="ChEBI" id="CHEBI:29105"/>
        <label>2</label>
    </ligand>
</feature>
<evidence type="ECO:0000256" key="3">
    <source>
        <dbReference type="ARBA" id="ARBA00022723"/>
    </source>
</evidence>
<dbReference type="CDD" id="cd10719">
    <property type="entry name" value="DnaJ_zf"/>
    <property type="match status" value="1"/>
</dbReference>
<dbReference type="CDD" id="cd06257">
    <property type="entry name" value="DnaJ"/>
    <property type="match status" value="1"/>
</dbReference>
<dbReference type="Gene3D" id="1.10.287.110">
    <property type="entry name" value="DnaJ domain"/>
    <property type="match status" value="1"/>
</dbReference>
<evidence type="ECO:0000256" key="7">
    <source>
        <dbReference type="ARBA" id="ARBA00023016"/>
    </source>
</evidence>
<evidence type="ECO:0000313" key="13">
    <source>
        <dbReference type="EMBL" id="HEA87752.1"/>
    </source>
</evidence>
<dbReference type="InterPro" id="IPR001623">
    <property type="entry name" value="DnaJ_domain"/>
</dbReference>
<evidence type="ECO:0000256" key="9">
    <source>
        <dbReference type="HAMAP-Rule" id="MF_01152"/>
    </source>
</evidence>
<dbReference type="Gene3D" id="2.10.230.10">
    <property type="entry name" value="Heat shock protein DnaJ, cysteine-rich domain"/>
    <property type="match status" value="1"/>
</dbReference>
<dbReference type="GO" id="GO:0031072">
    <property type="term" value="F:heat shock protein binding"/>
    <property type="evidence" value="ECO:0007669"/>
    <property type="project" value="InterPro"/>
</dbReference>
<dbReference type="GO" id="GO:0042026">
    <property type="term" value="P:protein refolding"/>
    <property type="evidence" value="ECO:0007669"/>
    <property type="project" value="TreeGrafter"/>
</dbReference>
<dbReference type="PANTHER" id="PTHR43096">
    <property type="entry name" value="DNAJ HOMOLOG 1, MITOCHONDRIAL-RELATED"/>
    <property type="match status" value="1"/>
</dbReference>
<keyword evidence="6 9" id="KW-0862">Zinc</keyword>
<dbReference type="PROSITE" id="PS51188">
    <property type="entry name" value="ZF_CR"/>
    <property type="match status" value="1"/>
</dbReference>
<feature type="zinc finger region" description="CR-type" evidence="10">
    <location>
        <begin position="151"/>
        <end position="230"/>
    </location>
</feature>
<keyword evidence="8 9" id="KW-0143">Chaperone</keyword>
<dbReference type="InterPro" id="IPR036869">
    <property type="entry name" value="J_dom_sf"/>
</dbReference>
<dbReference type="InterPro" id="IPR002939">
    <property type="entry name" value="DnaJ_C"/>
</dbReference>
<dbReference type="GO" id="GO:0005524">
    <property type="term" value="F:ATP binding"/>
    <property type="evidence" value="ECO:0007669"/>
    <property type="project" value="InterPro"/>
</dbReference>
<dbReference type="InterPro" id="IPR008971">
    <property type="entry name" value="HSP40/DnaJ_pept-bd"/>
</dbReference>
<dbReference type="CDD" id="cd10747">
    <property type="entry name" value="DnaJ_C"/>
    <property type="match status" value="1"/>
</dbReference>
<comment type="domain">
    <text evidence="9">The J domain is necessary and sufficient to stimulate DnaK ATPase activity. Zinc center 1 plays an important role in the autonomous, DnaK-independent chaperone activity of DnaJ. Zinc center 2 is essential for interaction with DnaK and for DnaJ activity.</text>
</comment>
<dbReference type="EMBL" id="DSLG01000008">
    <property type="protein sequence ID" value="HEA87752.1"/>
    <property type="molecule type" value="Genomic_DNA"/>
</dbReference>
<evidence type="ECO:0000256" key="6">
    <source>
        <dbReference type="ARBA" id="ARBA00022833"/>
    </source>
</evidence>
<feature type="binding site" evidence="9">
    <location>
        <position position="218"/>
    </location>
    <ligand>
        <name>Zn(2+)</name>
        <dbReference type="ChEBI" id="CHEBI:29105"/>
        <label>1</label>
    </ligand>
</feature>
<evidence type="ECO:0000256" key="1">
    <source>
        <dbReference type="ARBA" id="ARBA00022490"/>
    </source>
</evidence>
<evidence type="ECO:0000256" key="2">
    <source>
        <dbReference type="ARBA" id="ARBA00022705"/>
    </source>
</evidence>
<dbReference type="GO" id="GO:0051082">
    <property type="term" value="F:unfolded protein binding"/>
    <property type="evidence" value="ECO:0007669"/>
    <property type="project" value="UniProtKB-UniRule"/>
</dbReference>
<dbReference type="GO" id="GO:0009408">
    <property type="term" value="P:response to heat"/>
    <property type="evidence" value="ECO:0007669"/>
    <property type="project" value="InterPro"/>
</dbReference>
<dbReference type="PRINTS" id="PR00625">
    <property type="entry name" value="JDOMAIN"/>
</dbReference>
<proteinExistence type="inferred from homology"/>
<organism evidence="13">
    <name type="scientific">candidate division WOR-3 bacterium</name>
    <dbReference type="NCBI Taxonomy" id="2052148"/>
    <lineage>
        <taxon>Bacteria</taxon>
        <taxon>Bacteria division WOR-3</taxon>
    </lineage>
</organism>
<dbReference type="PROSITE" id="PS50076">
    <property type="entry name" value="DNAJ_2"/>
    <property type="match status" value="1"/>
</dbReference>
<evidence type="ECO:0000256" key="4">
    <source>
        <dbReference type="ARBA" id="ARBA00022737"/>
    </source>
</evidence>
<comment type="subunit">
    <text evidence="9">Homodimer.</text>
</comment>
<keyword evidence="7 9" id="KW-0346">Stress response</keyword>
<feature type="binding site" evidence="9">
    <location>
        <position position="181"/>
    </location>
    <ligand>
        <name>Zn(2+)</name>
        <dbReference type="ChEBI" id="CHEBI:29105"/>
        <label>2</label>
    </ligand>
</feature>
<dbReference type="SMART" id="SM00271">
    <property type="entry name" value="DnaJ"/>
    <property type="match status" value="1"/>
</dbReference>
<feature type="repeat" description="CXXCXGXG motif" evidence="9">
    <location>
        <begin position="164"/>
        <end position="171"/>
    </location>
</feature>
<evidence type="ECO:0000256" key="5">
    <source>
        <dbReference type="ARBA" id="ARBA00022771"/>
    </source>
</evidence>
<dbReference type="PROSITE" id="PS00636">
    <property type="entry name" value="DNAJ_1"/>
    <property type="match status" value="1"/>
</dbReference>
<evidence type="ECO:0000256" key="8">
    <source>
        <dbReference type="ARBA" id="ARBA00023186"/>
    </source>
</evidence>
<dbReference type="SUPFAM" id="SSF49493">
    <property type="entry name" value="HSP40/DnaJ peptide-binding domain"/>
    <property type="match status" value="2"/>
</dbReference>
<dbReference type="Pfam" id="PF00226">
    <property type="entry name" value="DnaJ"/>
    <property type="match status" value="1"/>
</dbReference>
<dbReference type="Pfam" id="PF00684">
    <property type="entry name" value="DnaJ_CXXCXGXG"/>
    <property type="match status" value="1"/>
</dbReference>
<dbReference type="NCBIfam" id="NF008035">
    <property type="entry name" value="PRK10767.1"/>
    <property type="match status" value="1"/>
</dbReference>
<feature type="domain" description="CR-type" evidence="12">
    <location>
        <begin position="151"/>
        <end position="230"/>
    </location>
</feature>
<evidence type="ECO:0000259" key="12">
    <source>
        <dbReference type="PROSITE" id="PS51188"/>
    </source>
</evidence>
<comment type="similarity">
    <text evidence="9">Belongs to the DnaJ family.</text>
</comment>
<keyword evidence="1 9" id="KW-0963">Cytoplasm</keyword>
<feature type="domain" description="J" evidence="11">
    <location>
        <begin position="7"/>
        <end position="73"/>
    </location>
</feature>
<dbReference type="InterPro" id="IPR036410">
    <property type="entry name" value="HSP_DnaJ_Cys-rich_dom_sf"/>
</dbReference>
<keyword evidence="4 9" id="KW-0677">Repeat</keyword>
<comment type="subcellular location">
    <subcellularLocation>
        <location evidence="9">Cytoplasm</location>
    </subcellularLocation>
</comment>
<dbReference type="InterPro" id="IPR012724">
    <property type="entry name" value="DnaJ"/>
</dbReference>
<dbReference type="Gene3D" id="2.60.260.20">
    <property type="entry name" value="Urease metallochaperone UreE, N-terminal domain"/>
    <property type="match status" value="2"/>
</dbReference>
<feature type="binding site" evidence="9">
    <location>
        <position position="221"/>
    </location>
    <ligand>
        <name>Zn(2+)</name>
        <dbReference type="ChEBI" id="CHEBI:29105"/>
        <label>1</label>
    </ligand>
</feature>
<dbReference type="PANTHER" id="PTHR43096:SF48">
    <property type="entry name" value="CHAPERONE PROTEIN DNAJ"/>
    <property type="match status" value="1"/>
</dbReference>
<dbReference type="AlphaFoldDB" id="A0A7C1NCF0"/>
<feature type="repeat" description="CXXCXGXG motif" evidence="9">
    <location>
        <begin position="218"/>
        <end position="225"/>
    </location>
</feature>
<keyword evidence="2 9" id="KW-0235">DNA replication</keyword>
<dbReference type="GO" id="GO:0005737">
    <property type="term" value="C:cytoplasm"/>
    <property type="evidence" value="ECO:0007669"/>
    <property type="project" value="UniProtKB-SubCell"/>
</dbReference>
<dbReference type="SUPFAM" id="SSF46565">
    <property type="entry name" value="Chaperone J-domain"/>
    <property type="match status" value="1"/>
</dbReference>
<dbReference type="SUPFAM" id="SSF57938">
    <property type="entry name" value="DnaJ/Hsp40 cysteine-rich domain"/>
    <property type="match status" value="1"/>
</dbReference>
<sequence length="380" mass="41997">MPQTKRDYYEVLGVSRNATQEEIKAAYRRLAKQYHPDRNPENRKEAEEKFKELSEAYEVLADPEKRRLYDAYGHEGVSAQFGPSGFDFGRHFTHTEDLEDIFGDLLRGFSGGGSIFDLLFGSESNRSVRHRSRGRDIVIRMRLSLEEIASGVTKEVTFSRFERCEDCGGVGGTGKTVCGTCRGHGQVRRQSSSIFGQFVQITTCPDCGGTGEQVKNTCVKCGGEGRVRRSRTLKVKIPSGVKSQMPIVLENEGHWGPGGAGDVIIEIEEKEHPYFIREGDDIIVEVPISIPVAVLGGKIKVPTLEGNREVDIPPGTGSGTVLRLRGLGIKRLRGGSGDLLVRVIVHIPRHLSSRERQLYKQLADAASEPVPEPRKPERGA</sequence>
<feature type="repeat" description="CXXCXGXG motif" evidence="9">
    <location>
        <begin position="178"/>
        <end position="185"/>
    </location>
</feature>
<dbReference type="FunFam" id="1.10.287.110:FF:000034">
    <property type="entry name" value="Chaperone protein DnaJ"/>
    <property type="match status" value="1"/>
</dbReference>
<evidence type="ECO:0000259" key="11">
    <source>
        <dbReference type="PROSITE" id="PS50076"/>
    </source>
</evidence>
<feature type="binding site" evidence="9">
    <location>
        <position position="167"/>
    </location>
    <ligand>
        <name>Zn(2+)</name>
        <dbReference type="ChEBI" id="CHEBI:29105"/>
        <label>1</label>
    </ligand>
</feature>
<comment type="caution">
    <text evidence="13">The sequence shown here is derived from an EMBL/GenBank/DDBJ whole genome shotgun (WGS) entry which is preliminary data.</text>
</comment>
<keyword evidence="5 9" id="KW-0863">Zinc-finger</keyword>
<dbReference type="GO" id="GO:0008270">
    <property type="term" value="F:zinc ion binding"/>
    <property type="evidence" value="ECO:0007669"/>
    <property type="project" value="UniProtKB-UniRule"/>
</dbReference>
<comment type="cofactor">
    <cofactor evidence="9">
        <name>Zn(2+)</name>
        <dbReference type="ChEBI" id="CHEBI:29105"/>
    </cofactor>
    <text evidence="9">Binds 2 Zn(2+) ions per monomer.</text>
</comment>
<dbReference type="InterPro" id="IPR018253">
    <property type="entry name" value="DnaJ_domain_CS"/>
</dbReference>
<dbReference type="InterPro" id="IPR001305">
    <property type="entry name" value="HSP_DnaJ_Cys-rich_dom"/>
</dbReference>